<protein>
    <submittedName>
        <fullName evidence="2">Uncharacterized protein</fullName>
    </submittedName>
</protein>
<dbReference type="EMBL" id="AYZH01000003">
    <property type="protein sequence ID" value="KRN02986.1"/>
    <property type="molecule type" value="Genomic_DNA"/>
</dbReference>
<keyword evidence="3" id="KW-1185">Reference proteome</keyword>
<feature type="transmembrane region" description="Helical" evidence="1">
    <location>
        <begin position="37"/>
        <end position="57"/>
    </location>
</feature>
<evidence type="ECO:0000313" key="2">
    <source>
        <dbReference type="EMBL" id="KRN02986.1"/>
    </source>
</evidence>
<accession>A0A0R2DRL5</accession>
<dbReference type="PATRIC" id="fig|1423803.3.peg.1330"/>
<keyword evidence="1" id="KW-0812">Transmembrane</keyword>
<keyword evidence="1" id="KW-1133">Transmembrane helix</keyword>
<name>A0A0R2DRL5_9LACO</name>
<dbReference type="Proteomes" id="UP000051589">
    <property type="component" value="Unassembled WGS sequence"/>
</dbReference>
<sequence>MPGLTTKHRWAVISVAIYVVFILAAVVIGFLNPARIGLQWTIFWVVAVAGLCYYFYFKNISYRVVIYYAKKLDLHKADLASLVPNLKDTQDVPDPDRPNLLSPFIGIPISVTNQLTEQLIDQAQQANIPPFQ</sequence>
<feature type="transmembrane region" description="Helical" evidence="1">
    <location>
        <begin position="12"/>
        <end position="31"/>
    </location>
</feature>
<keyword evidence="1" id="KW-0472">Membrane</keyword>
<dbReference type="RefSeq" id="WP_235808284.1">
    <property type="nucleotide sequence ID" value="NZ_AYZH01000003.1"/>
</dbReference>
<proteinExistence type="predicted"/>
<evidence type="ECO:0000313" key="3">
    <source>
        <dbReference type="Proteomes" id="UP000051589"/>
    </source>
</evidence>
<evidence type="ECO:0000256" key="1">
    <source>
        <dbReference type="SAM" id="Phobius"/>
    </source>
</evidence>
<comment type="caution">
    <text evidence="2">The sequence shown here is derived from an EMBL/GenBank/DDBJ whole genome shotgun (WGS) entry which is preliminary data.</text>
</comment>
<dbReference type="AlphaFoldDB" id="A0A0R2DRL5"/>
<reference evidence="2 3" key="1">
    <citation type="journal article" date="2015" name="Genome Announc.">
        <title>Expanding the biotechnology potential of lactobacilli through comparative genomics of 213 strains and associated genera.</title>
        <authorList>
            <person name="Sun Z."/>
            <person name="Harris H.M."/>
            <person name="McCann A."/>
            <person name="Guo C."/>
            <person name="Argimon S."/>
            <person name="Zhang W."/>
            <person name="Yang X."/>
            <person name="Jeffery I.B."/>
            <person name="Cooney J.C."/>
            <person name="Kagawa T.F."/>
            <person name="Liu W."/>
            <person name="Song Y."/>
            <person name="Salvetti E."/>
            <person name="Wrobel A."/>
            <person name="Rasinkangas P."/>
            <person name="Parkhill J."/>
            <person name="Rea M.C."/>
            <person name="O'Sullivan O."/>
            <person name="Ritari J."/>
            <person name="Douillard F.P."/>
            <person name="Paul Ross R."/>
            <person name="Yang R."/>
            <person name="Briner A.E."/>
            <person name="Felis G.E."/>
            <person name="de Vos W.M."/>
            <person name="Barrangou R."/>
            <person name="Klaenhammer T.R."/>
            <person name="Caufield P.W."/>
            <person name="Cui Y."/>
            <person name="Zhang H."/>
            <person name="O'Toole P.W."/>
        </authorList>
    </citation>
    <scope>NUCLEOTIDE SEQUENCE [LARGE SCALE GENOMIC DNA]</scope>
    <source>
        <strain evidence="2 3">DSM 21775</strain>
    </source>
</reference>
<organism evidence="2 3">
    <name type="scientific">Levilactobacillus senmaizukei DSM 21775 = NBRC 103853</name>
    <dbReference type="NCBI Taxonomy" id="1423803"/>
    <lineage>
        <taxon>Bacteria</taxon>
        <taxon>Bacillati</taxon>
        <taxon>Bacillota</taxon>
        <taxon>Bacilli</taxon>
        <taxon>Lactobacillales</taxon>
        <taxon>Lactobacillaceae</taxon>
        <taxon>Levilactobacillus</taxon>
    </lineage>
</organism>
<gene>
    <name evidence="2" type="ORF">FD13_GL001302</name>
</gene>